<dbReference type="Pfam" id="PF02738">
    <property type="entry name" value="MoCoBD_1"/>
    <property type="match status" value="1"/>
</dbReference>
<keyword evidence="1" id="KW-0175">Coiled coil</keyword>
<gene>
    <name evidence="4" type="ORF">HYY20_07045</name>
</gene>
<dbReference type="AlphaFoldDB" id="A0A932CPD6"/>
<dbReference type="PANTHER" id="PTHR47495">
    <property type="entry name" value="ALDEHYDE DEHYDROGENASE"/>
    <property type="match status" value="1"/>
</dbReference>
<feature type="non-terminal residue" evidence="4">
    <location>
        <position position="1"/>
    </location>
</feature>
<dbReference type="SUPFAM" id="SSF56003">
    <property type="entry name" value="Molybdenum cofactor-binding domain"/>
    <property type="match status" value="1"/>
</dbReference>
<dbReference type="Gene3D" id="3.30.365.10">
    <property type="entry name" value="Aldehyde oxidase/xanthine dehydrogenase, molybdopterin binding domain"/>
    <property type="match status" value="3"/>
</dbReference>
<feature type="domain" description="Aldehyde oxidase/xanthine dehydrogenase second molybdopterin binding" evidence="3">
    <location>
        <begin position="65"/>
        <end position="341"/>
    </location>
</feature>
<evidence type="ECO:0000259" key="3">
    <source>
        <dbReference type="Pfam" id="PF20256"/>
    </source>
</evidence>
<sequence length="408" mass="42973">YSGFGTIQATFAFESLLDILAQAIGMDPLELRLKNAAQEGDTMATGQVYPGGVGIRQCLQQAARQAGWPEKRKNRLPHRGIGVACMSQGTGICGSPSSSMVRVNADGTVTLITGATDLGQGWLAIAAQIVAEELGVALEEVKVIAHDTDLTPYDDVTGGSRTTLTAGKSAQLAAADAKRQLLELAAERLDAEVRYLEARGGRIFIQGHPESSVTIAELAAESTFQRGGTILGKGFFLPQGQPFPTQFARGFPFQVAPGFAFSAQVAEVEVDPETGKVKVIGFNAAHDCGFAINPQSVEGQVDGGVARGLGFALLEESLTDPTGRILTTSFSTYRSPRAADVSRVQTSLVQEAQEVGPFGAKGAGEATIIATAPAIANAIYDAIGVRVKDLPITPEKVLKALQERKWNM</sequence>
<dbReference type="EMBL" id="JACPRF010000214">
    <property type="protein sequence ID" value="MBI2876621.1"/>
    <property type="molecule type" value="Genomic_DNA"/>
</dbReference>
<reference evidence="4" key="1">
    <citation type="submission" date="2020-07" db="EMBL/GenBank/DDBJ databases">
        <title>Huge and variable diversity of episymbiotic CPR bacteria and DPANN archaea in groundwater ecosystems.</title>
        <authorList>
            <person name="He C.Y."/>
            <person name="Keren R."/>
            <person name="Whittaker M."/>
            <person name="Farag I.F."/>
            <person name="Doudna J."/>
            <person name="Cate J.H.D."/>
            <person name="Banfield J.F."/>
        </authorList>
    </citation>
    <scope>NUCLEOTIDE SEQUENCE</scope>
    <source>
        <strain evidence="4">NC_groundwater_672_Ag_B-0.1um_62_36</strain>
    </source>
</reference>
<dbReference type="InterPro" id="IPR008274">
    <property type="entry name" value="AldOxase/xan_DH_MoCoBD1"/>
</dbReference>
<feature type="coiled-coil region" evidence="1">
    <location>
        <begin position="172"/>
        <end position="199"/>
    </location>
</feature>
<dbReference type="InterPro" id="IPR052516">
    <property type="entry name" value="N-heterocyclic_Hydroxylase"/>
</dbReference>
<dbReference type="InterPro" id="IPR046867">
    <property type="entry name" value="AldOxase/xan_DH_MoCoBD2"/>
</dbReference>
<accession>A0A932CPD6</accession>
<organism evidence="4 5">
    <name type="scientific">Tectimicrobiota bacterium</name>
    <dbReference type="NCBI Taxonomy" id="2528274"/>
    <lineage>
        <taxon>Bacteria</taxon>
        <taxon>Pseudomonadati</taxon>
        <taxon>Nitrospinota/Tectimicrobiota group</taxon>
        <taxon>Candidatus Tectimicrobiota</taxon>
    </lineage>
</organism>
<protein>
    <submittedName>
        <fullName evidence="4">Molybdopterin-dependent oxidoreductase</fullName>
    </submittedName>
</protein>
<feature type="domain" description="Aldehyde oxidase/xanthine dehydrogenase first molybdopterin binding" evidence="2">
    <location>
        <begin position="2"/>
        <end position="36"/>
    </location>
</feature>
<evidence type="ECO:0000256" key="1">
    <source>
        <dbReference type="SAM" id="Coils"/>
    </source>
</evidence>
<dbReference type="InterPro" id="IPR037165">
    <property type="entry name" value="AldOxase/xan_DH_Mopterin-bd_sf"/>
</dbReference>
<evidence type="ECO:0000313" key="5">
    <source>
        <dbReference type="Proteomes" id="UP000769766"/>
    </source>
</evidence>
<evidence type="ECO:0000313" key="4">
    <source>
        <dbReference type="EMBL" id="MBI2876621.1"/>
    </source>
</evidence>
<name>A0A932CPD6_UNCTE</name>
<dbReference type="Proteomes" id="UP000769766">
    <property type="component" value="Unassembled WGS sequence"/>
</dbReference>
<comment type="caution">
    <text evidence="4">The sequence shown here is derived from an EMBL/GenBank/DDBJ whole genome shotgun (WGS) entry which is preliminary data.</text>
</comment>
<dbReference type="GO" id="GO:0016491">
    <property type="term" value="F:oxidoreductase activity"/>
    <property type="evidence" value="ECO:0007669"/>
    <property type="project" value="InterPro"/>
</dbReference>
<evidence type="ECO:0000259" key="2">
    <source>
        <dbReference type="Pfam" id="PF02738"/>
    </source>
</evidence>
<dbReference type="Pfam" id="PF20256">
    <property type="entry name" value="MoCoBD_2"/>
    <property type="match status" value="1"/>
</dbReference>
<dbReference type="PANTHER" id="PTHR47495:SF2">
    <property type="entry name" value="ALDEHYDE DEHYDROGENASE"/>
    <property type="match status" value="1"/>
</dbReference>
<proteinExistence type="predicted"/>